<dbReference type="Proteomes" id="UP000315295">
    <property type="component" value="Unassembled WGS sequence"/>
</dbReference>
<dbReference type="AlphaFoldDB" id="A0A540KKU7"/>
<gene>
    <name evidence="1" type="ORF">C1H46_039626</name>
</gene>
<evidence type="ECO:0000313" key="2">
    <source>
        <dbReference type="Proteomes" id="UP000315295"/>
    </source>
</evidence>
<evidence type="ECO:0000313" key="1">
    <source>
        <dbReference type="EMBL" id="TQD74838.1"/>
    </source>
</evidence>
<sequence length="71" mass="8156">MTGKMVIALSKTVKQLSRTESCTNTAGEPMFYFLSFCRFTVDVKKMEENRHSFSCRFPQTVPNVDAQNQRS</sequence>
<organism evidence="1 2">
    <name type="scientific">Malus baccata</name>
    <name type="common">Siberian crab apple</name>
    <name type="synonym">Pyrus baccata</name>
    <dbReference type="NCBI Taxonomy" id="106549"/>
    <lineage>
        <taxon>Eukaryota</taxon>
        <taxon>Viridiplantae</taxon>
        <taxon>Streptophyta</taxon>
        <taxon>Embryophyta</taxon>
        <taxon>Tracheophyta</taxon>
        <taxon>Spermatophyta</taxon>
        <taxon>Magnoliopsida</taxon>
        <taxon>eudicotyledons</taxon>
        <taxon>Gunneridae</taxon>
        <taxon>Pentapetalae</taxon>
        <taxon>rosids</taxon>
        <taxon>fabids</taxon>
        <taxon>Rosales</taxon>
        <taxon>Rosaceae</taxon>
        <taxon>Amygdaloideae</taxon>
        <taxon>Maleae</taxon>
        <taxon>Malus</taxon>
    </lineage>
</organism>
<keyword evidence="2" id="KW-1185">Reference proteome</keyword>
<dbReference type="EMBL" id="VIEB01001149">
    <property type="protein sequence ID" value="TQD74838.1"/>
    <property type="molecule type" value="Genomic_DNA"/>
</dbReference>
<comment type="caution">
    <text evidence="1">The sequence shown here is derived from an EMBL/GenBank/DDBJ whole genome shotgun (WGS) entry which is preliminary data.</text>
</comment>
<protein>
    <submittedName>
        <fullName evidence="1">Uncharacterized protein</fullName>
    </submittedName>
</protein>
<proteinExistence type="predicted"/>
<name>A0A540KKU7_MALBA</name>
<reference evidence="1 2" key="1">
    <citation type="journal article" date="2019" name="G3 (Bethesda)">
        <title>Sequencing of a Wild Apple (Malus baccata) Genome Unravels the Differences Between Cultivated and Wild Apple Species Regarding Disease Resistance and Cold Tolerance.</title>
        <authorList>
            <person name="Chen X."/>
        </authorList>
    </citation>
    <scope>NUCLEOTIDE SEQUENCE [LARGE SCALE GENOMIC DNA]</scope>
    <source>
        <strain evidence="2">cv. Shandingzi</strain>
        <tissue evidence="1">Leaves</tissue>
    </source>
</reference>
<accession>A0A540KKU7</accession>